<dbReference type="HOGENOM" id="CLU_3147821_0_0_2"/>
<dbReference type="STRING" id="565033.GACE_0496"/>
<evidence type="ECO:0000313" key="1">
    <source>
        <dbReference type="EMBL" id="AIY89550.1"/>
    </source>
</evidence>
<gene>
    <name evidence="1" type="ORF">GACE_0496</name>
</gene>
<name>A0A0A7GBW9_GEOAI</name>
<sequence length="48" mass="5413">MKDSEVLDGIEKSLELLKSLRDLEPRYISSDCERAKNGLGKGEKVNTF</sequence>
<dbReference type="EMBL" id="CP009552">
    <property type="protein sequence ID" value="AIY89550.1"/>
    <property type="molecule type" value="Genomic_DNA"/>
</dbReference>
<dbReference type="Proteomes" id="UP000030624">
    <property type="component" value="Chromosome"/>
</dbReference>
<dbReference type="KEGG" id="gac:GACE_0496"/>
<organism evidence="1 2">
    <name type="scientific">Geoglobus acetivorans</name>
    <dbReference type="NCBI Taxonomy" id="565033"/>
    <lineage>
        <taxon>Archaea</taxon>
        <taxon>Methanobacteriati</taxon>
        <taxon>Methanobacteriota</taxon>
        <taxon>Archaeoglobi</taxon>
        <taxon>Archaeoglobales</taxon>
        <taxon>Archaeoglobaceae</taxon>
        <taxon>Geoglobus</taxon>
    </lineage>
</organism>
<evidence type="ECO:0000313" key="2">
    <source>
        <dbReference type="Proteomes" id="UP000030624"/>
    </source>
</evidence>
<reference evidence="1 2" key="1">
    <citation type="journal article" date="2015" name="Appl. Environ. Microbiol.">
        <title>The Geoglobus acetivorans genome: Fe(III) reduction, acetate utilization, autotrophic growth, and degradation of aromatic compounds in a hyperthermophilic archaeon.</title>
        <authorList>
            <person name="Mardanov A.V."/>
            <person name="Slododkina G.B."/>
            <person name="Slobodkin A.I."/>
            <person name="Beletsky A.V."/>
            <person name="Gavrilov S.N."/>
            <person name="Kublanov I.V."/>
            <person name="Bonch-Osmolovskaya E.A."/>
            <person name="Skryabin K.G."/>
            <person name="Ravin N.V."/>
        </authorList>
    </citation>
    <scope>NUCLEOTIDE SEQUENCE [LARGE SCALE GENOMIC DNA]</scope>
    <source>
        <strain evidence="1 2">SBH6</strain>
    </source>
</reference>
<dbReference type="AlphaFoldDB" id="A0A0A7GBW9"/>
<accession>A0A0A7GBW9</accession>
<protein>
    <submittedName>
        <fullName evidence="1">Uncharacterized protein</fullName>
    </submittedName>
</protein>
<proteinExistence type="predicted"/>